<reference evidence="2 3" key="1">
    <citation type="submission" date="2019-07" db="EMBL/GenBank/DDBJ databases">
        <authorList>
            <person name="Kim J.K."/>
            <person name="Cheong H.-M."/>
            <person name="Choi Y."/>
            <person name="Hwang K.J."/>
            <person name="Lee S."/>
            <person name="Choi C."/>
        </authorList>
    </citation>
    <scope>NUCLEOTIDE SEQUENCE [LARGE SCALE GENOMIC DNA]</scope>
    <source>
        <strain evidence="2 3">KS 22</strain>
    </source>
</reference>
<evidence type="ECO:0000256" key="1">
    <source>
        <dbReference type="SAM" id="Phobius"/>
    </source>
</evidence>
<sequence length="144" mass="16293">MNTQNKAQNALEDIKVSSKLKIATLWASFMFLYIYVDYFALYMPGKIEGILVGKIFIFDISYVFLLIALISVTIPALMIFLSVALPAKVSRWANIIVAAVYIPYTLFNLTGEAWVHMVFGAVVEVALLCLIIWYSWKWPSSLAK</sequence>
<dbReference type="Proteomes" id="UP000515679">
    <property type="component" value="Chromosome"/>
</dbReference>
<feature type="transmembrane region" description="Helical" evidence="1">
    <location>
        <begin position="113"/>
        <end position="136"/>
    </location>
</feature>
<dbReference type="KEGG" id="cchl:FPL14_01720"/>
<dbReference type="RefSeq" id="WP_182301392.1">
    <property type="nucleotide sequence ID" value="NZ_CP041969.1"/>
</dbReference>
<keyword evidence="1" id="KW-1133">Transmembrane helix</keyword>
<keyword evidence="1" id="KW-0472">Membrane</keyword>
<feature type="transmembrane region" description="Helical" evidence="1">
    <location>
        <begin position="60"/>
        <end position="85"/>
    </location>
</feature>
<dbReference type="InterPro" id="IPR046289">
    <property type="entry name" value="DUF6326"/>
</dbReference>
<gene>
    <name evidence="2" type="ORF">FPL14_01720</name>
</gene>
<organism evidence="2 3">
    <name type="scientific">Cohnella cholangitidis</name>
    <dbReference type="NCBI Taxonomy" id="2598458"/>
    <lineage>
        <taxon>Bacteria</taxon>
        <taxon>Bacillati</taxon>
        <taxon>Bacillota</taxon>
        <taxon>Bacilli</taxon>
        <taxon>Bacillales</taxon>
        <taxon>Paenibacillaceae</taxon>
        <taxon>Cohnella</taxon>
    </lineage>
</organism>
<feature type="transmembrane region" description="Helical" evidence="1">
    <location>
        <begin position="20"/>
        <end position="40"/>
    </location>
</feature>
<dbReference type="Pfam" id="PF19851">
    <property type="entry name" value="DUF6326"/>
    <property type="match status" value="1"/>
</dbReference>
<feature type="transmembrane region" description="Helical" evidence="1">
    <location>
        <begin position="92"/>
        <end position="107"/>
    </location>
</feature>
<dbReference type="EMBL" id="CP041969">
    <property type="protein sequence ID" value="QMV40057.1"/>
    <property type="molecule type" value="Genomic_DNA"/>
</dbReference>
<proteinExistence type="predicted"/>
<keyword evidence="3" id="KW-1185">Reference proteome</keyword>
<accession>A0A7G5BSX3</accession>
<keyword evidence="1" id="KW-0812">Transmembrane</keyword>
<protein>
    <submittedName>
        <fullName evidence="2">Uncharacterized protein</fullName>
    </submittedName>
</protein>
<dbReference type="AlphaFoldDB" id="A0A7G5BSX3"/>
<evidence type="ECO:0000313" key="3">
    <source>
        <dbReference type="Proteomes" id="UP000515679"/>
    </source>
</evidence>
<name>A0A7G5BSX3_9BACL</name>
<evidence type="ECO:0000313" key="2">
    <source>
        <dbReference type="EMBL" id="QMV40057.1"/>
    </source>
</evidence>